<dbReference type="PANTHER" id="PTHR12419">
    <property type="entry name" value="OTU DOMAIN CONTAINING PROTEIN"/>
    <property type="match status" value="1"/>
</dbReference>
<evidence type="ECO:0000259" key="1">
    <source>
        <dbReference type="PROSITE" id="PS50802"/>
    </source>
</evidence>
<evidence type="ECO:0000313" key="3">
    <source>
        <dbReference type="Proteomes" id="UP000500801"/>
    </source>
</evidence>
<dbReference type="SUPFAM" id="SSF54001">
    <property type="entry name" value="Cysteine proteinases"/>
    <property type="match status" value="1"/>
</dbReference>
<dbReference type="CDD" id="cd22744">
    <property type="entry name" value="OTU"/>
    <property type="match status" value="1"/>
</dbReference>
<dbReference type="EMBL" id="CP033622">
    <property type="protein sequence ID" value="QIZ50022.1"/>
    <property type="molecule type" value="Genomic_DNA"/>
</dbReference>
<proteinExistence type="predicted"/>
<dbReference type="InterPro" id="IPR050704">
    <property type="entry name" value="Peptidase_C85-like"/>
</dbReference>
<evidence type="ECO:0000313" key="2">
    <source>
        <dbReference type="EMBL" id="QIZ50022.1"/>
    </source>
</evidence>
<dbReference type="PROSITE" id="PS50802">
    <property type="entry name" value="OTU"/>
    <property type="match status" value="1"/>
</dbReference>
<sequence>MVRGYIMKFQYYICNSCGREVLIPLNDKGGVKDIICCKKTMVLRNDAIQRFNAANTYYGCYPVGSGIDLNNSDVKKPLLHNFKETQKKNFKRIAYGQHLACSGDRYAMFHALGMIKDVCVAFFTSYSKINELLNYTKFYATALNQINAGDGHKIVPIITQGDVEEQQSVEREILKFYMDASKKENQKTQKTIEINIDEIKKESIRRTKKIKEDMELKGEDPVTIITCETPKDQIPPPLFSVWNETADNGGDDYIDEYYSNIANKAKQRKILQQHKKAYQDYLEEQNKRQLDAARILQKRAFHSPFIWGRPAIDWKGGNQLYGDTVDYNTISKTDLDKNAAPLLQVHPDLKLVTIGKTHLHLKRLLEIVGGPVFASGSRALGAGQIDDTDMRIIHSGAQEFYSQLCQQVKEKHGGKTDIGVEILLVWCRGLNNTERQKFSSEKLTSQMVNVANEKIIAKGKKNPQHVMNVQLFEQLKRLCQEMSQARRQTAISESELREIVPVLIGDTLYQDMYDIQSTICIGPDEKGHLVEFWKRIEYQLDSASNPTVDDKLNDKKSTSLLRQREFLLKLANLCPLCQIGVRSGMLEFLAYSGIPTVYLERNIDAENPRSGANRIKQLAYDIEQIDELVDNGSSLLPWFRMKHDTSFGLIQNKDRASILNLMNNLSAAGSKKVNADQELIKNGFLSNPEYQRLKHFFQTLYPSAWMEKMRKLPPVPMVESIASIEGGRFDGLVDPTYQPKEPGQLLSFTKENYTPIIGDGNCLFTAISTKLREYRSATQREDLFSPADLRAIACQYLRGNIEQFRQFGITSEYIDVMEMSGTFGGEPEIMALSEVLGINVEIYTIDMRFYCAPIINSSSTHVPTVRLLYCNYSNPNDLSNLNHYNLLNDDA</sequence>
<organism evidence="2 3">
    <name type="scientific">Dickeya zeae</name>
    <dbReference type="NCBI Taxonomy" id="204042"/>
    <lineage>
        <taxon>Bacteria</taxon>
        <taxon>Pseudomonadati</taxon>
        <taxon>Pseudomonadota</taxon>
        <taxon>Gammaproteobacteria</taxon>
        <taxon>Enterobacterales</taxon>
        <taxon>Pectobacteriaceae</taxon>
        <taxon>Dickeya</taxon>
    </lineage>
</organism>
<dbReference type="InterPro" id="IPR038765">
    <property type="entry name" value="Papain-like_cys_pep_sf"/>
</dbReference>
<dbReference type="Pfam" id="PF02338">
    <property type="entry name" value="OTU"/>
    <property type="match status" value="1"/>
</dbReference>
<dbReference type="GO" id="GO:0004843">
    <property type="term" value="F:cysteine-type deubiquitinase activity"/>
    <property type="evidence" value="ECO:0007669"/>
    <property type="project" value="TreeGrafter"/>
</dbReference>
<dbReference type="InterPro" id="IPR003323">
    <property type="entry name" value="OTU_dom"/>
</dbReference>
<dbReference type="AlphaFoldDB" id="A0AAE6YXA5"/>
<accession>A0AAE6YXA5</accession>
<dbReference type="Gene3D" id="3.90.70.80">
    <property type="match status" value="1"/>
</dbReference>
<dbReference type="Proteomes" id="UP000500801">
    <property type="component" value="Chromosome"/>
</dbReference>
<dbReference type="GO" id="GO:0016579">
    <property type="term" value="P:protein deubiquitination"/>
    <property type="evidence" value="ECO:0007669"/>
    <property type="project" value="TreeGrafter"/>
</dbReference>
<protein>
    <recommendedName>
        <fullName evidence="1">OTU domain-containing protein</fullName>
    </recommendedName>
</protein>
<name>A0AAE6YXA5_9GAMM</name>
<feature type="domain" description="OTU" evidence="1">
    <location>
        <begin position="751"/>
        <end position="868"/>
    </location>
</feature>
<reference evidence="2 3" key="1">
    <citation type="submission" date="2018-11" db="EMBL/GenBank/DDBJ databases">
        <title>Complete genome sequence of Dickeya zeae strain CE1 infecting Canna edulis Ker-Gawl. in China.</title>
        <authorList>
            <person name="Zhang J."/>
            <person name="Lin B."/>
            <person name="Shen H."/>
            <person name="Jiang S."/>
            <person name="Pu X."/>
            <person name="Sun D."/>
        </authorList>
    </citation>
    <scope>NUCLEOTIDE SEQUENCE [LARGE SCALE GENOMIC DNA]</scope>
    <source>
        <strain evidence="2 3">CE1</strain>
    </source>
</reference>
<gene>
    <name evidence="2" type="ORF">DWG24_04035</name>
</gene>